<dbReference type="Proteomes" id="UP001234178">
    <property type="component" value="Unassembled WGS sequence"/>
</dbReference>
<feature type="chain" id="PRO_5047167057" evidence="1">
    <location>
        <begin position="26"/>
        <end position="99"/>
    </location>
</feature>
<protein>
    <submittedName>
        <fullName evidence="2">Uncharacterized protein</fullName>
    </submittedName>
</protein>
<organism evidence="2 3">
    <name type="scientific">Daphnia magna</name>
    <dbReference type="NCBI Taxonomy" id="35525"/>
    <lineage>
        <taxon>Eukaryota</taxon>
        <taxon>Metazoa</taxon>
        <taxon>Ecdysozoa</taxon>
        <taxon>Arthropoda</taxon>
        <taxon>Crustacea</taxon>
        <taxon>Branchiopoda</taxon>
        <taxon>Diplostraca</taxon>
        <taxon>Cladocera</taxon>
        <taxon>Anomopoda</taxon>
        <taxon>Daphniidae</taxon>
        <taxon>Daphnia</taxon>
    </lineage>
</organism>
<keyword evidence="3" id="KW-1185">Reference proteome</keyword>
<reference evidence="2 3" key="1">
    <citation type="journal article" date="2023" name="Nucleic Acids Res.">
        <title>The hologenome of Daphnia magna reveals possible DNA methylation and microbiome-mediated evolution of the host genome.</title>
        <authorList>
            <person name="Chaturvedi A."/>
            <person name="Li X."/>
            <person name="Dhandapani V."/>
            <person name="Marshall H."/>
            <person name="Kissane S."/>
            <person name="Cuenca-Cambronero M."/>
            <person name="Asole G."/>
            <person name="Calvet F."/>
            <person name="Ruiz-Romero M."/>
            <person name="Marangio P."/>
            <person name="Guigo R."/>
            <person name="Rago D."/>
            <person name="Mirbahai L."/>
            <person name="Eastwood N."/>
            <person name="Colbourne J.K."/>
            <person name="Zhou J."/>
            <person name="Mallon E."/>
            <person name="Orsini L."/>
        </authorList>
    </citation>
    <scope>NUCLEOTIDE SEQUENCE [LARGE SCALE GENOMIC DNA]</scope>
    <source>
        <strain evidence="2">LRV0_1</strain>
    </source>
</reference>
<gene>
    <name evidence="2" type="ORF">OUZ56_009612</name>
</gene>
<proteinExistence type="predicted"/>
<accession>A0ABR0AGJ3</accession>
<dbReference type="EMBL" id="JAOYFB010000037">
    <property type="protein sequence ID" value="KAK4024226.1"/>
    <property type="molecule type" value="Genomic_DNA"/>
</dbReference>
<evidence type="ECO:0000256" key="1">
    <source>
        <dbReference type="SAM" id="SignalP"/>
    </source>
</evidence>
<name>A0ABR0AGJ3_9CRUS</name>
<comment type="caution">
    <text evidence="2">The sequence shown here is derived from an EMBL/GenBank/DDBJ whole genome shotgun (WGS) entry which is preliminary data.</text>
</comment>
<feature type="signal peptide" evidence="1">
    <location>
        <begin position="1"/>
        <end position="25"/>
    </location>
</feature>
<evidence type="ECO:0000313" key="3">
    <source>
        <dbReference type="Proteomes" id="UP001234178"/>
    </source>
</evidence>
<sequence>MTSSPIDSIAVLLVVPLFIPAPSCSLNFPSYSSFLCPFLLPGSSRRSTLLFSPLYLLDCPFFRLLNNGQDTTWTYHLPMWMFWVVLPTATGGTMDKSRK</sequence>
<keyword evidence="1" id="KW-0732">Signal</keyword>
<evidence type="ECO:0000313" key="2">
    <source>
        <dbReference type="EMBL" id="KAK4024226.1"/>
    </source>
</evidence>